<protein>
    <submittedName>
        <fullName evidence="2">Uncharacterized protein</fullName>
    </submittedName>
</protein>
<dbReference type="EnsemblPlants" id="TuG1812G0500003072.01.T01">
    <property type="protein sequence ID" value="TuG1812G0500003072.01.T01"/>
    <property type="gene ID" value="TuG1812G0500003072.01"/>
</dbReference>
<evidence type="ECO:0000313" key="2">
    <source>
        <dbReference type="EnsemblPlants" id="TuG1812G0500003072.01.T01"/>
    </source>
</evidence>
<reference evidence="2" key="3">
    <citation type="submission" date="2022-06" db="UniProtKB">
        <authorList>
            <consortium name="EnsemblPlants"/>
        </authorList>
    </citation>
    <scope>IDENTIFICATION</scope>
</reference>
<dbReference type="Proteomes" id="UP000015106">
    <property type="component" value="Chromosome 5"/>
</dbReference>
<reference evidence="3" key="1">
    <citation type="journal article" date="2013" name="Nature">
        <title>Draft genome of the wheat A-genome progenitor Triticum urartu.</title>
        <authorList>
            <person name="Ling H.Q."/>
            <person name="Zhao S."/>
            <person name="Liu D."/>
            <person name="Wang J."/>
            <person name="Sun H."/>
            <person name="Zhang C."/>
            <person name="Fan H."/>
            <person name="Li D."/>
            <person name="Dong L."/>
            <person name="Tao Y."/>
            <person name="Gao C."/>
            <person name="Wu H."/>
            <person name="Li Y."/>
            <person name="Cui Y."/>
            <person name="Guo X."/>
            <person name="Zheng S."/>
            <person name="Wang B."/>
            <person name="Yu K."/>
            <person name="Liang Q."/>
            <person name="Yang W."/>
            <person name="Lou X."/>
            <person name="Chen J."/>
            <person name="Feng M."/>
            <person name="Jian J."/>
            <person name="Zhang X."/>
            <person name="Luo G."/>
            <person name="Jiang Y."/>
            <person name="Liu J."/>
            <person name="Wang Z."/>
            <person name="Sha Y."/>
            <person name="Zhang B."/>
            <person name="Wu H."/>
            <person name="Tang D."/>
            <person name="Shen Q."/>
            <person name="Xue P."/>
            <person name="Zou S."/>
            <person name="Wang X."/>
            <person name="Liu X."/>
            <person name="Wang F."/>
            <person name="Yang Y."/>
            <person name="An X."/>
            <person name="Dong Z."/>
            <person name="Zhang K."/>
            <person name="Zhang X."/>
            <person name="Luo M.C."/>
            <person name="Dvorak J."/>
            <person name="Tong Y."/>
            <person name="Wang J."/>
            <person name="Yang H."/>
            <person name="Li Z."/>
            <person name="Wang D."/>
            <person name="Zhang A."/>
            <person name="Wang J."/>
        </authorList>
    </citation>
    <scope>NUCLEOTIDE SEQUENCE</scope>
    <source>
        <strain evidence="3">cv. G1812</strain>
    </source>
</reference>
<feature type="region of interest" description="Disordered" evidence="1">
    <location>
        <begin position="1"/>
        <end position="65"/>
    </location>
</feature>
<proteinExistence type="predicted"/>
<accession>A0A8R7QJ20</accession>
<reference evidence="2" key="2">
    <citation type="submission" date="2018-03" db="EMBL/GenBank/DDBJ databases">
        <title>The Triticum urartu genome reveals the dynamic nature of wheat genome evolution.</title>
        <authorList>
            <person name="Ling H."/>
            <person name="Ma B."/>
            <person name="Shi X."/>
            <person name="Liu H."/>
            <person name="Dong L."/>
            <person name="Sun H."/>
            <person name="Cao Y."/>
            <person name="Gao Q."/>
            <person name="Zheng S."/>
            <person name="Li Y."/>
            <person name="Yu Y."/>
            <person name="Du H."/>
            <person name="Qi M."/>
            <person name="Li Y."/>
            <person name="Yu H."/>
            <person name="Cui Y."/>
            <person name="Wang N."/>
            <person name="Chen C."/>
            <person name="Wu H."/>
            <person name="Zhao Y."/>
            <person name="Zhang J."/>
            <person name="Li Y."/>
            <person name="Zhou W."/>
            <person name="Zhang B."/>
            <person name="Hu W."/>
            <person name="Eijk M."/>
            <person name="Tang J."/>
            <person name="Witsenboer H."/>
            <person name="Zhao S."/>
            <person name="Li Z."/>
            <person name="Zhang A."/>
            <person name="Wang D."/>
            <person name="Liang C."/>
        </authorList>
    </citation>
    <scope>NUCLEOTIDE SEQUENCE [LARGE SCALE GENOMIC DNA]</scope>
    <source>
        <strain evidence="2">cv. G1812</strain>
    </source>
</reference>
<dbReference type="AlphaFoldDB" id="A0A8R7QJ20"/>
<dbReference type="Gramene" id="TuG1812G0500003072.01.T01">
    <property type="protein sequence ID" value="TuG1812G0500003072.01.T01"/>
    <property type="gene ID" value="TuG1812G0500003072.01"/>
</dbReference>
<keyword evidence="3" id="KW-1185">Reference proteome</keyword>
<organism evidence="2 3">
    <name type="scientific">Triticum urartu</name>
    <name type="common">Red wild einkorn</name>
    <name type="synonym">Crithodium urartu</name>
    <dbReference type="NCBI Taxonomy" id="4572"/>
    <lineage>
        <taxon>Eukaryota</taxon>
        <taxon>Viridiplantae</taxon>
        <taxon>Streptophyta</taxon>
        <taxon>Embryophyta</taxon>
        <taxon>Tracheophyta</taxon>
        <taxon>Spermatophyta</taxon>
        <taxon>Magnoliopsida</taxon>
        <taxon>Liliopsida</taxon>
        <taxon>Poales</taxon>
        <taxon>Poaceae</taxon>
        <taxon>BOP clade</taxon>
        <taxon>Pooideae</taxon>
        <taxon>Triticodae</taxon>
        <taxon>Triticeae</taxon>
        <taxon>Triticinae</taxon>
        <taxon>Triticum</taxon>
    </lineage>
</organism>
<evidence type="ECO:0000256" key="1">
    <source>
        <dbReference type="SAM" id="MobiDB-lite"/>
    </source>
</evidence>
<feature type="compositionally biased region" description="Polar residues" evidence="1">
    <location>
        <begin position="45"/>
        <end position="65"/>
    </location>
</feature>
<feature type="compositionally biased region" description="Low complexity" evidence="1">
    <location>
        <begin position="30"/>
        <end position="44"/>
    </location>
</feature>
<sequence>MEAKAQSGFVPPMRGSSDQPNDRPYAPAEASQKAPSPSRAKASSTGTTPEPSNGNNSSRTPYKAE</sequence>
<name>A0A8R7QJ20_TRIUA</name>
<evidence type="ECO:0000313" key="3">
    <source>
        <dbReference type="Proteomes" id="UP000015106"/>
    </source>
</evidence>